<sequence>MYNLWYWPGIQGRGEFVRLPLEAAGIDYRDCARELGAEALVADMGTYDCRPPFAPPYLEMNGMALAQVAAILLFLGERHQLAPSNMGDRLWLHEVQLTVTDFVAEVHQVHHPVGTGRYYEDQKPEALRIAEEFREERMPKFLGWFENAAGCHPGDWLIDHHWTYADCSMFQLIEGLRYMFPRRMKTLEADIPALLRIHGLVAEIEGIRRYCASDRRLPFNTDGIFRHYPELDGE</sequence>
<dbReference type="InterPro" id="IPR050213">
    <property type="entry name" value="GST_superfamily"/>
</dbReference>
<dbReference type="AlphaFoldDB" id="A0A6G6Y303"/>
<organism evidence="3 4">
    <name type="scientific">Stakelama tenebrarum</name>
    <dbReference type="NCBI Taxonomy" id="2711215"/>
    <lineage>
        <taxon>Bacteria</taxon>
        <taxon>Pseudomonadati</taxon>
        <taxon>Pseudomonadota</taxon>
        <taxon>Alphaproteobacteria</taxon>
        <taxon>Sphingomonadales</taxon>
        <taxon>Sphingomonadaceae</taxon>
        <taxon>Stakelama</taxon>
    </lineage>
</organism>
<name>A0A6G6Y303_9SPHN</name>
<dbReference type="SUPFAM" id="SSF52833">
    <property type="entry name" value="Thioredoxin-like"/>
    <property type="match status" value="1"/>
</dbReference>
<dbReference type="Gene3D" id="1.20.1050.10">
    <property type="match status" value="1"/>
</dbReference>
<reference evidence="3 4" key="1">
    <citation type="submission" date="2020-02" db="EMBL/GenBank/DDBJ databases">
        <authorList>
            <person name="Zheng R.K."/>
            <person name="Sun C.M."/>
        </authorList>
    </citation>
    <scope>NUCLEOTIDE SEQUENCE [LARGE SCALE GENOMIC DNA]</scope>
    <source>
        <strain evidence="4">zrk23</strain>
    </source>
</reference>
<dbReference type="InterPro" id="IPR004046">
    <property type="entry name" value="GST_C"/>
</dbReference>
<evidence type="ECO:0000259" key="2">
    <source>
        <dbReference type="PROSITE" id="PS50405"/>
    </source>
</evidence>
<evidence type="ECO:0000313" key="3">
    <source>
        <dbReference type="EMBL" id="QIG79187.1"/>
    </source>
</evidence>
<feature type="domain" description="GST C-terminal" evidence="2">
    <location>
        <begin position="85"/>
        <end position="219"/>
    </location>
</feature>
<evidence type="ECO:0000259" key="1">
    <source>
        <dbReference type="PROSITE" id="PS50404"/>
    </source>
</evidence>
<dbReference type="InterPro" id="IPR010987">
    <property type="entry name" value="Glutathione-S-Trfase_C-like"/>
</dbReference>
<keyword evidence="4" id="KW-1185">Reference proteome</keyword>
<keyword evidence="3" id="KW-0808">Transferase</keyword>
<dbReference type="PROSITE" id="PS50404">
    <property type="entry name" value="GST_NTER"/>
    <property type="match status" value="1"/>
</dbReference>
<dbReference type="RefSeq" id="WP_165326188.1">
    <property type="nucleotide sequence ID" value="NZ_CP049109.1"/>
</dbReference>
<dbReference type="CDD" id="cd03039">
    <property type="entry name" value="GST_N_Sigma_like"/>
    <property type="match status" value="1"/>
</dbReference>
<dbReference type="Pfam" id="PF14497">
    <property type="entry name" value="GST_C_3"/>
    <property type="match status" value="1"/>
</dbReference>
<dbReference type="EMBL" id="CP049109">
    <property type="protein sequence ID" value="QIG79187.1"/>
    <property type="molecule type" value="Genomic_DNA"/>
</dbReference>
<dbReference type="Proteomes" id="UP000501568">
    <property type="component" value="Chromosome"/>
</dbReference>
<dbReference type="Gene3D" id="3.40.30.10">
    <property type="entry name" value="Glutaredoxin"/>
    <property type="match status" value="1"/>
</dbReference>
<dbReference type="GO" id="GO:0006749">
    <property type="term" value="P:glutathione metabolic process"/>
    <property type="evidence" value="ECO:0007669"/>
    <property type="project" value="TreeGrafter"/>
</dbReference>
<dbReference type="PANTHER" id="PTHR11571">
    <property type="entry name" value="GLUTATHIONE S-TRANSFERASE"/>
    <property type="match status" value="1"/>
</dbReference>
<dbReference type="InterPro" id="IPR004045">
    <property type="entry name" value="Glutathione_S-Trfase_N"/>
</dbReference>
<protein>
    <submittedName>
        <fullName evidence="3">Glutathione S-transferase</fullName>
    </submittedName>
</protein>
<accession>A0A6G6Y303</accession>
<dbReference type="PANTHER" id="PTHR11571:SF263">
    <property type="entry name" value="GLUTATHIONE S-TRANSFERASE"/>
    <property type="match status" value="1"/>
</dbReference>
<dbReference type="KEGG" id="spzr:G5C33_04870"/>
<evidence type="ECO:0000313" key="4">
    <source>
        <dbReference type="Proteomes" id="UP000501568"/>
    </source>
</evidence>
<dbReference type="InterPro" id="IPR036282">
    <property type="entry name" value="Glutathione-S-Trfase_C_sf"/>
</dbReference>
<dbReference type="InterPro" id="IPR036249">
    <property type="entry name" value="Thioredoxin-like_sf"/>
</dbReference>
<gene>
    <name evidence="3" type="ORF">G5C33_04870</name>
</gene>
<proteinExistence type="predicted"/>
<dbReference type="GO" id="GO:0004364">
    <property type="term" value="F:glutathione transferase activity"/>
    <property type="evidence" value="ECO:0007669"/>
    <property type="project" value="TreeGrafter"/>
</dbReference>
<dbReference type="CDD" id="cd03192">
    <property type="entry name" value="GST_C_Sigma_like"/>
    <property type="match status" value="1"/>
</dbReference>
<dbReference type="SUPFAM" id="SSF47616">
    <property type="entry name" value="GST C-terminal domain-like"/>
    <property type="match status" value="1"/>
</dbReference>
<feature type="domain" description="GST N-terminal" evidence="1">
    <location>
        <begin position="1"/>
        <end position="83"/>
    </location>
</feature>
<dbReference type="PROSITE" id="PS50405">
    <property type="entry name" value="GST_CTER"/>
    <property type="match status" value="1"/>
</dbReference>